<comment type="caution">
    <text evidence="1">The sequence shown here is derived from an EMBL/GenBank/DDBJ whole genome shotgun (WGS) entry which is preliminary data.</text>
</comment>
<dbReference type="Proteomes" id="UP001169063">
    <property type="component" value="Unassembled WGS sequence"/>
</dbReference>
<gene>
    <name evidence="1" type="ORF">Q0812_10715</name>
</gene>
<keyword evidence="2" id="KW-1185">Reference proteome</keyword>
<evidence type="ECO:0000313" key="1">
    <source>
        <dbReference type="EMBL" id="MDO1559895.1"/>
    </source>
</evidence>
<accession>A0ABT8SP52</accession>
<proteinExistence type="predicted"/>
<organism evidence="1 2">
    <name type="scientific">Peiella sedimenti</name>
    <dbReference type="NCBI Taxonomy" id="3061083"/>
    <lineage>
        <taxon>Bacteria</taxon>
        <taxon>Pseudomonadati</taxon>
        <taxon>Pseudomonadota</taxon>
        <taxon>Alphaproteobacteria</taxon>
        <taxon>Caulobacterales</taxon>
        <taxon>Caulobacteraceae</taxon>
        <taxon>Peiella</taxon>
    </lineage>
</organism>
<protein>
    <submittedName>
        <fullName evidence="1">Uncharacterized protein</fullName>
    </submittedName>
</protein>
<evidence type="ECO:0000313" key="2">
    <source>
        <dbReference type="Proteomes" id="UP001169063"/>
    </source>
</evidence>
<name>A0ABT8SP52_9CAUL</name>
<dbReference type="RefSeq" id="WP_302110327.1">
    <property type="nucleotide sequence ID" value="NZ_JAUKTR010000004.1"/>
</dbReference>
<dbReference type="EMBL" id="JAUKTR010000004">
    <property type="protein sequence ID" value="MDO1559895.1"/>
    <property type="molecule type" value="Genomic_DNA"/>
</dbReference>
<sequence length="105" mass="11876">MQTLTEIVQEVLERWILASRGESHDMFDLADEVSQQFEESNIPMIYNAAIDALGILFHSGEVVSNSKRFIDKLEALTVDRLRILVSSPIEINIEEARFAQKALGL</sequence>
<reference evidence="1" key="1">
    <citation type="submission" date="2023-07" db="EMBL/GenBank/DDBJ databases">
        <title>Brevundimonas soil sp. nov., isolated from the soil of chemical plant.</title>
        <authorList>
            <person name="Wu N."/>
        </authorList>
    </citation>
    <scope>NUCLEOTIDE SEQUENCE</scope>
    <source>
        <strain evidence="1">XZ-24</strain>
    </source>
</reference>